<keyword evidence="2" id="KW-0808">Transferase</keyword>
<dbReference type="PANTHER" id="PTHR11012">
    <property type="entry name" value="PROTEIN KINASE-LIKE DOMAIN-CONTAINING"/>
    <property type="match status" value="1"/>
</dbReference>
<feature type="domain" description="Aminoglycoside phosphotransferase" evidence="1">
    <location>
        <begin position="67"/>
        <end position="284"/>
    </location>
</feature>
<dbReference type="SUPFAM" id="SSF56112">
    <property type="entry name" value="Protein kinase-like (PK-like)"/>
    <property type="match status" value="1"/>
</dbReference>
<evidence type="ECO:0000259" key="1">
    <source>
        <dbReference type="Pfam" id="PF01636"/>
    </source>
</evidence>
<evidence type="ECO:0000313" key="2">
    <source>
        <dbReference type="EMBL" id="NKZ11380.1"/>
    </source>
</evidence>
<dbReference type="EMBL" id="JAAXPJ010000003">
    <property type="protein sequence ID" value="NKZ11380.1"/>
    <property type="molecule type" value="Genomic_DNA"/>
</dbReference>
<reference evidence="2 3" key="1">
    <citation type="submission" date="2020-04" db="EMBL/GenBank/DDBJ databases">
        <title>MicrobeNet Type strains.</title>
        <authorList>
            <person name="Nicholson A.C."/>
        </authorList>
    </citation>
    <scope>NUCLEOTIDE SEQUENCE [LARGE SCALE GENOMIC DNA]</scope>
    <source>
        <strain evidence="2 3">ATCC 700731</strain>
    </source>
</reference>
<dbReference type="Proteomes" id="UP000518188">
    <property type="component" value="Unassembled WGS sequence"/>
</dbReference>
<name>A0A7X6RW98_9MYCO</name>
<dbReference type="Pfam" id="PF01636">
    <property type="entry name" value="APH"/>
    <property type="match status" value="1"/>
</dbReference>
<dbReference type="InterPro" id="IPR011009">
    <property type="entry name" value="Kinase-like_dom_sf"/>
</dbReference>
<sequence>MTISNRLAIPSGSADVTAEWLSSALQDSHPTTSVIAVALEPVGTGQAGATYRATVRYAANPAGLPATLIVKLSSQRPEIRAKVSSSYRVEHAFYSQLASRVEIPLPRAYHCEISEDNLDFVLVMADQAPAEQGDQIDGCSAERGRLAARAIAGLHGPLWCDTTIADYAHTVMPRPGPESAAALGQVMANASEIGLREVGHLMAAEDQATFTEAAALTESWLLLEPERFSILHGDYRIDNLLFAPDDSAISVVDWQSVTVGLPGRDLGYFAATSLLPELRAEIERELVSVYHAALQSHGVAEYDEQDCWDDYRLGILQGTLISGLAAAFTPSPNERAERMLMAMMSRSCRAIRELGVLELIREMSDETAQLKGRK</sequence>
<dbReference type="GO" id="GO:0016740">
    <property type="term" value="F:transferase activity"/>
    <property type="evidence" value="ECO:0007669"/>
    <property type="project" value="UniProtKB-KW"/>
</dbReference>
<comment type="caution">
    <text evidence="2">The sequence shown here is derived from an EMBL/GenBank/DDBJ whole genome shotgun (WGS) entry which is preliminary data.</text>
</comment>
<dbReference type="AlphaFoldDB" id="A0A7X6RW98"/>
<organism evidence="2 3">
    <name type="scientific">Mycolicibacterium septicum DSM 44393</name>
    <dbReference type="NCBI Taxonomy" id="1341646"/>
    <lineage>
        <taxon>Bacteria</taxon>
        <taxon>Bacillati</taxon>
        <taxon>Actinomycetota</taxon>
        <taxon>Actinomycetes</taxon>
        <taxon>Mycobacteriales</taxon>
        <taxon>Mycobacteriaceae</taxon>
        <taxon>Mycolicibacterium</taxon>
    </lineage>
</organism>
<dbReference type="PANTHER" id="PTHR11012:SF30">
    <property type="entry name" value="PROTEIN KINASE-LIKE DOMAIN-CONTAINING"/>
    <property type="match status" value="1"/>
</dbReference>
<proteinExistence type="predicted"/>
<dbReference type="InterPro" id="IPR002575">
    <property type="entry name" value="Aminoglycoside_PTrfase"/>
</dbReference>
<evidence type="ECO:0000313" key="3">
    <source>
        <dbReference type="Proteomes" id="UP000518188"/>
    </source>
</evidence>
<dbReference type="RefSeq" id="WP_044517257.1">
    <property type="nucleotide sequence ID" value="NZ_HG322951.1"/>
</dbReference>
<accession>A0A7X6RW98</accession>
<protein>
    <submittedName>
        <fullName evidence="2">Aminoglycoside phosphotransferase family protein</fullName>
    </submittedName>
</protein>
<dbReference type="Gene3D" id="3.90.1200.10">
    <property type="match status" value="1"/>
</dbReference>
<gene>
    <name evidence="2" type="ORF">HGA11_10355</name>
</gene>